<feature type="compositionally biased region" description="Low complexity" evidence="2">
    <location>
        <begin position="373"/>
        <end position="403"/>
    </location>
</feature>
<gene>
    <name evidence="3" type="ORF">DEBURN_LOCUS6204</name>
</gene>
<dbReference type="GO" id="GO:0005886">
    <property type="term" value="C:plasma membrane"/>
    <property type="evidence" value="ECO:0007669"/>
    <property type="project" value="TreeGrafter"/>
</dbReference>
<comment type="caution">
    <text evidence="3">The sequence shown here is derived from an EMBL/GenBank/DDBJ whole genome shotgun (WGS) entry which is preliminary data.</text>
</comment>
<evidence type="ECO:0000313" key="4">
    <source>
        <dbReference type="Proteomes" id="UP000789706"/>
    </source>
</evidence>
<reference evidence="3" key="1">
    <citation type="submission" date="2021-06" db="EMBL/GenBank/DDBJ databases">
        <authorList>
            <person name="Kallberg Y."/>
            <person name="Tangrot J."/>
            <person name="Rosling A."/>
        </authorList>
    </citation>
    <scope>NUCLEOTIDE SEQUENCE</scope>
    <source>
        <strain evidence="3">AZ414A</strain>
    </source>
</reference>
<dbReference type="PANTHER" id="PTHR31962">
    <property type="entry name" value="SPHINGOLIPID LONG CHAIN BASE-RESPONSIVE PROTEIN PIL1"/>
    <property type="match status" value="1"/>
</dbReference>
<dbReference type="AlphaFoldDB" id="A0A9N9FGF8"/>
<dbReference type="PANTHER" id="PTHR31962:SF6">
    <property type="entry name" value="EISOSOME COMPONENT PIL1-DOMAIN-CONTAINING PROTEIN"/>
    <property type="match status" value="1"/>
</dbReference>
<dbReference type="OrthoDB" id="5599269at2759"/>
<feature type="compositionally biased region" description="Polar residues" evidence="2">
    <location>
        <begin position="293"/>
        <end position="311"/>
    </location>
</feature>
<dbReference type="InterPro" id="IPR028245">
    <property type="entry name" value="PIL1/LSP1"/>
</dbReference>
<feature type="region of interest" description="Disordered" evidence="2">
    <location>
        <begin position="356"/>
        <end position="408"/>
    </location>
</feature>
<proteinExistence type="predicted"/>
<dbReference type="Proteomes" id="UP000789706">
    <property type="component" value="Unassembled WGS sequence"/>
</dbReference>
<keyword evidence="4" id="KW-1185">Reference proteome</keyword>
<dbReference type="GO" id="GO:0006897">
    <property type="term" value="P:endocytosis"/>
    <property type="evidence" value="ECO:0007669"/>
    <property type="project" value="TreeGrafter"/>
</dbReference>
<dbReference type="GO" id="GO:0008289">
    <property type="term" value="F:lipid binding"/>
    <property type="evidence" value="ECO:0007669"/>
    <property type="project" value="TreeGrafter"/>
</dbReference>
<dbReference type="EMBL" id="CAJVPK010000616">
    <property type="protein sequence ID" value="CAG8532364.1"/>
    <property type="molecule type" value="Genomic_DNA"/>
</dbReference>
<dbReference type="GO" id="GO:0036286">
    <property type="term" value="C:eisosome filament"/>
    <property type="evidence" value="ECO:0007669"/>
    <property type="project" value="TreeGrafter"/>
</dbReference>
<evidence type="ECO:0000313" key="3">
    <source>
        <dbReference type="EMBL" id="CAG8532364.1"/>
    </source>
</evidence>
<keyword evidence="1" id="KW-0175">Coiled coil</keyword>
<dbReference type="Gene3D" id="1.20.1270.60">
    <property type="entry name" value="Arfaptin homology (AH) domain/BAR domain"/>
    <property type="match status" value="2"/>
</dbReference>
<sequence length="468" mass="52702">MKLFKLGDITSDIRHNLATNPLVNNDIKHLNKLINTERSVWNSLNNWANDQADSSKCLAVWGRSEDIDLCDVTEKLGILTAKLAKLGTNLATQYGIYRAVEQKLKDLRKELEIVEKDTIEEETQLADFKRKKLKSALMIQFDAWYEFGQKLVTLTSSGKEIVDQIPIEDTKPGDPRAPYHGKEETEQIVINAIKSVDEWAPSKSQKLLTYQPISTDFQTSDLQKDFQITHSQTNSQISDLQISDLQTSDLQKDFTNSQSFDLQSDPRIHSQTNSQPDPRIHSQHSRTTSQTSNLQPDPQTTNIQADSQSQLQIQPTYSSIDTLSPLMDPKPPQNTPIIENSEFSFERRNLPLPVLPELPTDKFSNYFEDSTDSTDINNNNDDVLNQSTTESYQNTTQSTSSSSPGGQAKESIIFNETITSKPSPVRILNQTDIVSPLSTVGTSLEIQIVSPPDQQKHVHFNDVEDEIP</sequence>
<feature type="region of interest" description="Disordered" evidence="2">
    <location>
        <begin position="257"/>
        <end position="311"/>
    </location>
</feature>
<accession>A0A9N9FGF8</accession>
<name>A0A9N9FGF8_9GLOM</name>
<dbReference type="InterPro" id="IPR027267">
    <property type="entry name" value="AH/BAR_dom_sf"/>
</dbReference>
<dbReference type="Pfam" id="PF13805">
    <property type="entry name" value="Pil1"/>
    <property type="match status" value="1"/>
</dbReference>
<evidence type="ECO:0000256" key="1">
    <source>
        <dbReference type="SAM" id="Coils"/>
    </source>
</evidence>
<organism evidence="3 4">
    <name type="scientific">Diversispora eburnea</name>
    <dbReference type="NCBI Taxonomy" id="1213867"/>
    <lineage>
        <taxon>Eukaryota</taxon>
        <taxon>Fungi</taxon>
        <taxon>Fungi incertae sedis</taxon>
        <taxon>Mucoromycota</taxon>
        <taxon>Glomeromycotina</taxon>
        <taxon>Glomeromycetes</taxon>
        <taxon>Diversisporales</taxon>
        <taxon>Diversisporaceae</taxon>
        <taxon>Diversispora</taxon>
    </lineage>
</organism>
<dbReference type="GO" id="GO:0070941">
    <property type="term" value="P:eisosome assembly"/>
    <property type="evidence" value="ECO:0007669"/>
    <property type="project" value="TreeGrafter"/>
</dbReference>
<feature type="coiled-coil region" evidence="1">
    <location>
        <begin position="97"/>
        <end position="124"/>
    </location>
</feature>
<evidence type="ECO:0000256" key="2">
    <source>
        <dbReference type="SAM" id="MobiDB-lite"/>
    </source>
</evidence>
<protein>
    <submittedName>
        <fullName evidence="3">6912_t:CDS:1</fullName>
    </submittedName>
</protein>